<dbReference type="GeneID" id="128198718"/>
<dbReference type="PANTHER" id="PTHR47154">
    <property type="entry name" value="G-PROTEIN COUPLED RECEPTOR MTH-RELATED"/>
    <property type="match status" value="1"/>
</dbReference>
<feature type="compositionally biased region" description="Low complexity" evidence="1">
    <location>
        <begin position="115"/>
        <end position="141"/>
    </location>
</feature>
<sequence length="152" mass="17227">MTAYNIRRLMRGTAVLNSAAAGNPAAHQQQRNRLTVYLKLSIIMGVNWLLEVISAELKNDLLAPVYIITDIYNLFMGVAIFLIFVCKRKIYQKLKIRFYTLRGNYLNRRPTTQDSSSQSKISNPNSGKLSRVSSSLKLRNNTNEIVGTEQDS</sequence>
<feature type="region of interest" description="Disordered" evidence="1">
    <location>
        <begin position="109"/>
        <end position="152"/>
    </location>
</feature>
<organism evidence="3 4">
    <name type="scientific">Bicyclus anynana</name>
    <name type="common">Squinting bush brown butterfly</name>
    <dbReference type="NCBI Taxonomy" id="110368"/>
    <lineage>
        <taxon>Eukaryota</taxon>
        <taxon>Metazoa</taxon>
        <taxon>Ecdysozoa</taxon>
        <taxon>Arthropoda</taxon>
        <taxon>Hexapoda</taxon>
        <taxon>Insecta</taxon>
        <taxon>Pterygota</taxon>
        <taxon>Neoptera</taxon>
        <taxon>Endopterygota</taxon>
        <taxon>Lepidoptera</taxon>
        <taxon>Glossata</taxon>
        <taxon>Ditrysia</taxon>
        <taxon>Papilionoidea</taxon>
        <taxon>Nymphalidae</taxon>
        <taxon>Satyrinae</taxon>
        <taxon>Satyrini</taxon>
        <taxon>Mycalesina</taxon>
        <taxon>Bicyclus</taxon>
    </lineage>
</organism>
<keyword evidence="2" id="KW-0812">Transmembrane</keyword>
<evidence type="ECO:0000256" key="1">
    <source>
        <dbReference type="SAM" id="MobiDB-lite"/>
    </source>
</evidence>
<evidence type="ECO:0000313" key="3">
    <source>
        <dbReference type="Proteomes" id="UP001652582"/>
    </source>
</evidence>
<keyword evidence="3" id="KW-1185">Reference proteome</keyword>
<dbReference type="InterPro" id="IPR051384">
    <property type="entry name" value="Mth_GPCR"/>
</dbReference>
<dbReference type="Proteomes" id="UP001652582">
    <property type="component" value="Chromosome 14"/>
</dbReference>
<accession>A0ABM3LQG9</accession>
<feature type="transmembrane region" description="Helical" evidence="2">
    <location>
        <begin position="36"/>
        <end position="55"/>
    </location>
</feature>
<protein>
    <submittedName>
        <fullName evidence="4">Uncharacterized protein LOC128198718</fullName>
    </submittedName>
</protein>
<dbReference type="RefSeq" id="XP_052741328.1">
    <property type="nucleotide sequence ID" value="XM_052885368.1"/>
</dbReference>
<feature type="transmembrane region" description="Helical" evidence="2">
    <location>
        <begin position="61"/>
        <end position="85"/>
    </location>
</feature>
<dbReference type="PANTHER" id="PTHR47154:SF2">
    <property type="entry name" value="G-PROTEIN COUPLED RECEPTOR MTH-RELATED"/>
    <property type="match status" value="1"/>
</dbReference>
<reference evidence="4" key="1">
    <citation type="submission" date="2025-08" db="UniProtKB">
        <authorList>
            <consortium name="RefSeq"/>
        </authorList>
    </citation>
    <scope>IDENTIFICATION</scope>
</reference>
<name>A0ABM3LQG9_BICAN</name>
<proteinExistence type="predicted"/>
<evidence type="ECO:0000256" key="2">
    <source>
        <dbReference type="SAM" id="Phobius"/>
    </source>
</evidence>
<dbReference type="Gene3D" id="1.20.1070.10">
    <property type="entry name" value="Rhodopsin 7-helix transmembrane proteins"/>
    <property type="match status" value="1"/>
</dbReference>
<keyword evidence="2" id="KW-0472">Membrane</keyword>
<gene>
    <name evidence="4" type="primary">LOC128198718</name>
</gene>
<evidence type="ECO:0000313" key="4">
    <source>
        <dbReference type="RefSeq" id="XP_052741328.1"/>
    </source>
</evidence>
<keyword evidence="2" id="KW-1133">Transmembrane helix</keyword>